<evidence type="ECO:0000313" key="17">
    <source>
        <dbReference type="EMBL" id="AZA16199.1"/>
    </source>
</evidence>
<feature type="domain" description="UvrD-like helicase ATP-binding" evidence="15">
    <location>
        <begin position="3"/>
        <end position="477"/>
    </location>
</feature>
<organism evidence="17">
    <name type="scientific">Lactobacillus delbrueckii subsp. lactis</name>
    <dbReference type="NCBI Taxonomy" id="29397"/>
    <lineage>
        <taxon>Bacteria</taxon>
        <taxon>Bacillati</taxon>
        <taxon>Bacillota</taxon>
        <taxon>Bacilli</taxon>
        <taxon>Lactobacillales</taxon>
        <taxon>Lactobacillaceae</taxon>
        <taxon>Lactobacillus</taxon>
    </lineage>
</organism>
<dbReference type="InterPro" id="IPR014152">
    <property type="entry name" value="AddA"/>
</dbReference>
<dbReference type="GO" id="GO:0016887">
    <property type="term" value="F:ATP hydrolysis activity"/>
    <property type="evidence" value="ECO:0007669"/>
    <property type="project" value="RHEA"/>
</dbReference>
<dbReference type="Gene3D" id="3.40.50.300">
    <property type="entry name" value="P-loop containing nucleotide triphosphate hydrolases"/>
    <property type="match status" value="4"/>
</dbReference>
<dbReference type="EC" id="3.1.-.-" evidence="13"/>
<accession>A0A3G6JDY3</accession>
<evidence type="ECO:0000256" key="4">
    <source>
        <dbReference type="ARBA" id="ARBA00022801"/>
    </source>
</evidence>
<evidence type="ECO:0000256" key="3">
    <source>
        <dbReference type="ARBA" id="ARBA00022763"/>
    </source>
</evidence>
<dbReference type="InterPro" id="IPR000212">
    <property type="entry name" value="DNA_helicase_UvrD/REP"/>
</dbReference>
<dbReference type="Pfam" id="PF12705">
    <property type="entry name" value="PDDEXK_1"/>
    <property type="match status" value="1"/>
</dbReference>
<evidence type="ECO:0000256" key="13">
    <source>
        <dbReference type="HAMAP-Rule" id="MF_01451"/>
    </source>
</evidence>
<dbReference type="GO" id="GO:0008408">
    <property type="term" value="F:3'-5' exonuclease activity"/>
    <property type="evidence" value="ECO:0007669"/>
    <property type="project" value="UniProtKB-UniRule"/>
</dbReference>
<dbReference type="AlphaFoldDB" id="A0A3G6JDY3"/>
<feature type="domain" description="UvrD-like helicase C-terminal" evidence="16">
    <location>
        <begin position="505"/>
        <end position="788"/>
    </location>
</feature>
<keyword evidence="5 13" id="KW-0347">Helicase</keyword>
<keyword evidence="4 13" id="KW-0378">Hydrolase</keyword>
<evidence type="ECO:0000256" key="9">
    <source>
        <dbReference type="ARBA" id="ARBA00023204"/>
    </source>
</evidence>
<dbReference type="Pfam" id="PF13361">
    <property type="entry name" value="UvrD_C"/>
    <property type="match status" value="1"/>
</dbReference>
<keyword evidence="8 13" id="KW-0238">DNA-binding</keyword>
<evidence type="ECO:0000256" key="11">
    <source>
        <dbReference type="ARBA" id="ARBA00034617"/>
    </source>
</evidence>
<comment type="subunit">
    <text evidence="13">Heterodimer of AddA and AddB/RexB.</text>
</comment>
<evidence type="ECO:0000256" key="6">
    <source>
        <dbReference type="ARBA" id="ARBA00022839"/>
    </source>
</evidence>
<dbReference type="InterPro" id="IPR038726">
    <property type="entry name" value="PDDEXK_AddAB-type"/>
</dbReference>
<dbReference type="NCBIfam" id="TIGR02785">
    <property type="entry name" value="addA_Gpos"/>
    <property type="match status" value="1"/>
</dbReference>
<dbReference type="Gene3D" id="3.90.320.10">
    <property type="match status" value="1"/>
</dbReference>
<dbReference type="InterPro" id="IPR011604">
    <property type="entry name" value="PDDEXK-like_dom_sf"/>
</dbReference>
<dbReference type="GO" id="GO:0003690">
    <property type="term" value="F:double-stranded DNA binding"/>
    <property type="evidence" value="ECO:0007669"/>
    <property type="project" value="UniProtKB-UniRule"/>
</dbReference>
<keyword evidence="9 13" id="KW-0234">DNA repair</keyword>
<keyword evidence="6 13" id="KW-0269">Exonuclease</keyword>
<dbReference type="GO" id="GO:0005524">
    <property type="term" value="F:ATP binding"/>
    <property type="evidence" value="ECO:0007669"/>
    <property type="project" value="UniProtKB-UniRule"/>
</dbReference>
<evidence type="ECO:0000256" key="7">
    <source>
        <dbReference type="ARBA" id="ARBA00022840"/>
    </source>
</evidence>
<dbReference type="SUPFAM" id="SSF52980">
    <property type="entry name" value="Restriction endonuclease-like"/>
    <property type="match status" value="1"/>
</dbReference>
<evidence type="ECO:0000256" key="8">
    <source>
        <dbReference type="ARBA" id="ARBA00023125"/>
    </source>
</evidence>
<gene>
    <name evidence="13 17" type="primary">addA</name>
    <name evidence="17" type="ORF">DQL93_06435</name>
</gene>
<keyword evidence="3 13" id="KW-0227">DNA damage</keyword>
<dbReference type="GO" id="GO:0043138">
    <property type="term" value="F:3'-5' DNA helicase activity"/>
    <property type="evidence" value="ECO:0007669"/>
    <property type="project" value="UniProtKB-UniRule"/>
</dbReference>
<dbReference type="GO" id="GO:0005829">
    <property type="term" value="C:cytosol"/>
    <property type="evidence" value="ECO:0007669"/>
    <property type="project" value="TreeGrafter"/>
</dbReference>
<reference evidence="17" key="1">
    <citation type="submission" date="2018-07" db="EMBL/GenBank/DDBJ databases">
        <authorList>
            <person name="Somerville V."/>
        </authorList>
    </citation>
    <scope>NUCLEOTIDE SEQUENCE</scope>
    <source>
        <strain evidence="17">NWC_2_2</strain>
    </source>
</reference>
<proteinExistence type="inferred from homology"/>
<dbReference type="GO" id="GO:0033202">
    <property type="term" value="C:DNA helicase complex"/>
    <property type="evidence" value="ECO:0007669"/>
    <property type="project" value="TreeGrafter"/>
</dbReference>
<dbReference type="EC" id="5.6.2.4" evidence="13"/>
<comment type="catalytic activity">
    <reaction evidence="12 13">
        <text>ATP + H2O = ADP + phosphate + H(+)</text>
        <dbReference type="Rhea" id="RHEA:13065"/>
        <dbReference type="ChEBI" id="CHEBI:15377"/>
        <dbReference type="ChEBI" id="CHEBI:15378"/>
        <dbReference type="ChEBI" id="CHEBI:30616"/>
        <dbReference type="ChEBI" id="CHEBI:43474"/>
        <dbReference type="ChEBI" id="CHEBI:456216"/>
        <dbReference type="EC" id="5.6.2.4"/>
    </reaction>
</comment>
<sequence length="1227" mass="138801">MAVKYTPDQARAIESRGQDILVSASAGSGKTSVLVERVIREIMDDHLEVNQLLVITFTRAAASEMKQRIKQRLQDRLQEETDASQADFLRRQLAEIDTAIISTIDSFCLDVIRRFYFAIDIDPDFSILTDATQIELLKERALRDVENGYLQNEDQAKKDRFLALYDAFAGDSNANSARDLLLDLYQFAMARPNYRAWLQKLADPYQLETSDVVDSALWQEKIKPYLEEEFSNLADKLTALMAEADFDHEKFAKYQPAFTAFATSLASYRESLATDDPFDRQRELLAACQFDGTLRTNKEIADFVEEAKEVKEAGKQLVFNVYTSFYASSNADQQALLAKGAEIASAAAEVELAFIDRFNELKRADRVLDFSDMEQLAYEILTQDSSNSDLARAYYQSRFKEIMVDEYQDTNALQDGLIQRLKKAGKNNLFMVGDVKQSIYGFRQAEPSLFIAKYDEYGQENSAGKQRIIFAENFRSSQPVTQTVNLIFDSLLTKDFGGIDYPKEGQLKFAAGYDPEAALPTETEVLYQEDSSATDDDGELNQGDLAMVISRIQKLIADQTPIFDPKTGQTRPVSYGDIAILTRSKTSNLDIKQEFDRYGVPLFVMDVQNYFQTFELTVIMSYLKIIDNPDQDIPLVAVLRSPIFNFSSSDLAEIRLVNKSVSFYAALRTYAKKDTDLAARCRDFLAQLQDLRDFSLSHRISELLWTIYERTSFLEIVTAMTNGQQRRLNLTALYERASAYESSGFKDLYQFINFIARMRKSQKDLAQPILSENADNSVKLMTIHASKGLEFPIVFVLGLEHRYNYQQDITGSYVLDASGLGLSFAYPFDEAEYRADTLANAWLKIAKKQKLLEEEARLLYVALTRAKQKLILAANIKLPARTDLAGLEEKWAKEISAGRLPLLDKMKVAKPLDFLAPALARAKQVKRLGEKAVSDLAAGQEGSLVFVHFDPKKDQAQLPDSEAVAASGADLTEDEAAVFKQAEKLYAFSQGGYPYLDASRTTAYQAVSEIKKVFGDPIEDELADSHISELQSANRYLQPIDTEPDFLFQNTVSSAELGTASHLVLQYYDYAKGDKDAIDSCIAGLVEKGRLSQTLASKLDREALSWFVKSDFAKDFYQQPDRLHREENFATILSPKTLFKDFSDFPGKILVHGTIDGYYEAENGIILFDYKTDHVNPRKQEEAIQKLKEKYQGQLRLYERALNESGRLPVLKKYLVLLSCREIIEVD</sequence>
<dbReference type="PROSITE" id="PS51198">
    <property type="entry name" value="UVRD_HELICASE_ATP_BIND"/>
    <property type="match status" value="1"/>
</dbReference>
<keyword evidence="10 13" id="KW-0413">Isomerase</keyword>
<evidence type="ECO:0000256" key="2">
    <source>
        <dbReference type="ARBA" id="ARBA00022741"/>
    </source>
</evidence>
<dbReference type="Pfam" id="PF00580">
    <property type="entry name" value="UvrD-helicase"/>
    <property type="match status" value="1"/>
</dbReference>
<dbReference type="InterPro" id="IPR011335">
    <property type="entry name" value="Restrct_endonuc-II-like"/>
</dbReference>
<dbReference type="InterPro" id="IPR014017">
    <property type="entry name" value="DNA_helicase_UvrD-like_C"/>
</dbReference>
<keyword evidence="7 13" id="KW-0067">ATP-binding</keyword>
<name>A0A3G6JDY3_LACDL</name>
<dbReference type="CDD" id="cd17932">
    <property type="entry name" value="DEXQc_UvrD"/>
    <property type="match status" value="1"/>
</dbReference>
<comment type="function">
    <text evidence="13">The heterodimer acts as both an ATP-dependent DNA helicase and an ATP-dependent, dual-direction single-stranded exonuclease. Recognizes the chi site generating a DNA molecule suitable for the initiation of homologous recombination. The AddA nuclease domain is required for chi fragment generation; this subunit has the helicase and 3' -&gt; 5' nuclease activities.</text>
</comment>
<dbReference type="PROSITE" id="PS51217">
    <property type="entry name" value="UVRD_HELICASE_CTER"/>
    <property type="match status" value="1"/>
</dbReference>
<keyword evidence="2 13" id="KW-0547">Nucleotide-binding</keyword>
<dbReference type="RefSeq" id="WP_130137420.1">
    <property type="nucleotide sequence ID" value="NZ_CP046131.1"/>
</dbReference>
<dbReference type="EMBL" id="CP031023">
    <property type="protein sequence ID" value="AZA16199.1"/>
    <property type="molecule type" value="Genomic_DNA"/>
</dbReference>
<dbReference type="Gene3D" id="1.10.486.10">
    <property type="entry name" value="PCRA, domain 4"/>
    <property type="match status" value="1"/>
</dbReference>
<keyword evidence="1 13" id="KW-0540">Nuclease</keyword>
<comment type="cofactor">
    <cofactor evidence="13">
        <name>Mg(2+)</name>
        <dbReference type="ChEBI" id="CHEBI:18420"/>
    </cofactor>
</comment>
<evidence type="ECO:0000259" key="16">
    <source>
        <dbReference type="PROSITE" id="PS51217"/>
    </source>
</evidence>
<dbReference type="SUPFAM" id="SSF52540">
    <property type="entry name" value="P-loop containing nucleoside triphosphate hydrolases"/>
    <property type="match status" value="1"/>
</dbReference>
<dbReference type="HAMAP" id="MF_01451">
    <property type="entry name" value="AddA"/>
    <property type="match status" value="1"/>
</dbReference>
<dbReference type="InterPro" id="IPR014016">
    <property type="entry name" value="UvrD-like_ATP-bd"/>
</dbReference>
<evidence type="ECO:0000256" key="5">
    <source>
        <dbReference type="ARBA" id="ARBA00022806"/>
    </source>
</evidence>
<comment type="catalytic activity">
    <reaction evidence="11 13">
        <text>Couples ATP hydrolysis with the unwinding of duplex DNA by translocating in the 3'-5' direction.</text>
        <dbReference type="EC" id="5.6.2.4"/>
    </reaction>
</comment>
<dbReference type="PANTHER" id="PTHR11070">
    <property type="entry name" value="UVRD / RECB / PCRA DNA HELICASE FAMILY MEMBER"/>
    <property type="match status" value="1"/>
</dbReference>
<evidence type="ECO:0000256" key="12">
    <source>
        <dbReference type="ARBA" id="ARBA00048988"/>
    </source>
</evidence>
<protein>
    <recommendedName>
        <fullName evidence="13">ATP-dependent helicase/nuclease subunit A</fullName>
        <ecNumber evidence="13">3.1.-.-</ecNumber>
        <ecNumber evidence="13">5.6.2.4</ecNumber>
    </recommendedName>
    <alternativeName>
        <fullName evidence="13">ATP-dependent helicase/nuclease AddA</fullName>
    </alternativeName>
    <alternativeName>
        <fullName evidence="13">DNA 3'-5' helicase AddA</fullName>
    </alternativeName>
</protein>
<dbReference type="PANTHER" id="PTHR11070:SF48">
    <property type="entry name" value="ATP-DEPENDENT HELICASE_NUCLEASE SUBUNIT A"/>
    <property type="match status" value="1"/>
</dbReference>
<evidence type="ECO:0000259" key="15">
    <source>
        <dbReference type="PROSITE" id="PS51198"/>
    </source>
</evidence>
<dbReference type="GO" id="GO:0000724">
    <property type="term" value="P:double-strand break repair via homologous recombination"/>
    <property type="evidence" value="ECO:0007669"/>
    <property type="project" value="UniProtKB-UniRule"/>
</dbReference>
<evidence type="ECO:0000256" key="10">
    <source>
        <dbReference type="ARBA" id="ARBA00023235"/>
    </source>
</evidence>
<dbReference type="InterPro" id="IPR027417">
    <property type="entry name" value="P-loop_NTPase"/>
</dbReference>
<evidence type="ECO:0000256" key="14">
    <source>
        <dbReference type="PROSITE-ProRule" id="PRU00560"/>
    </source>
</evidence>
<evidence type="ECO:0000256" key="1">
    <source>
        <dbReference type="ARBA" id="ARBA00022722"/>
    </source>
</evidence>
<feature type="binding site" evidence="14">
    <location>
        <begin position="24"/>
        <end position="31"/>
    </location>
    <ligand>
        <name>ATP</name>
        <dbReference type="ChEBI" id="CHEBI:30616"/>
    </ligand>
</feature>
<comment type="similarity">
    <text evidence="13">Belongs to the helicase family. AddA subfamily.</text>
</comment>